<protein>
    <submittedName>
        <fullName evidence="2">Winged helix-turn-helix transcriptional regulator</fullName>
    </submittedName>
</protein>
<dbReference type="InterPro" id="IPR001845">
    <property type="entry name" value="HTH_ArsR_DNA-bd_dom"/>
</dbReference>
<accession>A0A926DTA0</accession>
<dbReference type="EMBL" id="JACRSQ010000011">
    <property type="protein sequence ID" value="MBC8543641.1"/>
    <property type="molecule type" value="Genomic_DNA"/>
</dbReference>
<dbReference type="RefSeq" id="WP_249289727.1">
    <property type="nucleotide sequence ID" value="NZ_JACRSQ010000011.1"/>
</dbReference>
<dbReference type="InterPro" id="IPR011991">
    <property type="entry name" value="ArsR-like_HTH"/>
</dbReference>
<gene>
    <name evidence="2" type="ORF">H8730_08800</name>
</gene>
<keyword evidence="3" id="KW-1185">Reference proteome</keyword>
<evidence type="ECO:0000313" key="3">
    <source>
        <dbReference type="Proteomes" id="UP000657006"/>
    </source>
</evidence>
<evidence type="ECO:0000313" key="2">
    <source>
        <dbReference type="EMBL" id="MBC8543641.1"/>
    </source>
</evidence>
<comment type="caution">
    <text evidence="2">The sequence shown here is derived from an EMBL/GenBank/DDBJ whole genome shotgun (WGS) entry which is preliminary data.</text>
</comment>
<dbReference type="SMART" id="SM00418">
    <property type="entry name" value="HTH_ARSR"/>
    <property type="match status" value="1"/>
</dbReference>
<proteinExistence type="predicted"/>
<dbReference type="SUPFAM" id="SSF46785">
    <property type="entry name" value="Winged helix' DNA-binding domain"/>
    <property type="match status" value="1"/>
</dbReference>
<dbReference type="Gene3D" id="1.10.10.10">
    <property type="entry name" value="Winged helix-like DNA-binding domain superfamily/Winged helix DNA-binding domain"/>
    <property type="match status" value="1"/>
</dbReference>
<dbReference type="InterPro" id="IPR036388">
    <property type="entry name" value="WH-like_DNA-bd_sf"/>
</dbReference>
<dbReference type="AlphaFoldDB" id="A0A926DTA0"/>
<dbReference type="Proteomes" id="UP000657006">
    <property type="component" value="Unassembled WGS sequence"/>
</dbReference>
<evidence type="ECO:0000259" key="1">
    <source>
        <dbReference type="SMART" id="SM00418"/>
    </source>
</evidence>
<organism evidence="2 3">
    <name type="scientific">Bianquea renquensis</name>
    <dbReference type="NCBI Taxonomy" id="2763661"/>
    <lineage>
        <taxon>Bacteria</taxon>
        <taxon>Bacillati</taxon>
        <taxon>Bacillota</taxon>
        <taxon>Clostridia</taxon>
        <taxon>Eubacteriales</taxon>
        <taxon>Bianqueaceae</taxon>
        <taxon>Bianquea</taxon>
    </lineage>
</organism>
<sequence>MLINQSVGILDDMISYNVIYFDRKAVERNYLDHGIEIDTAFSYYDELRRSKNKLDPPDCLYPFFHLYNERACVFSEYFQINYNFCEDAIDSFLYKVKHSGTFKDFVLSYYLTDFNDKVSIDEIDRRDGESIAHALALLSRRVDVEHFTFMFYHFSSLVDTLITYLNQLRVQIESFHERHKKDTDRVIQEFISEDNQAMVRRFRSDCMSDLGKFEKQTYSVCYLNKFIIMRTYASNLNRYGFLLGCNCCSILLRPVDYRFMSATSALITLGHAIKLEILNELQIREMTISQLGRKLNLARTSISRYVEDLVSELVIIKAAKNGPEIYYRINPTYLHRAKFLINEYLDKLIVETSRRDST</sequence>
<name>A0A926DTA0_9FIRM</name>
<feature type="domain" description="HTH arsR-type" evidence="1">
    <location>
        <begin position="264"/>
        <end position="346"/>
    </location>
</feature>
<dbReference type="CDD" id="cd00090">
    <property type="entry name" value="HTH_ARSR"/>
    <property type="match status" value="1"/>
</dbReference>
<reference evidence="2" key="1">
    <citation type="submission" date="2020-08" db="EMBL/GenBank/DDBJ databases">
        <title>Genome public.</title>
        <authorList>
            <person name="Liu C."/>
            <person name="Sun Q."/>
        </authorList>
    </citation>
    <scope>NUCLEOTIDE SEQUENCE</scope>
    <source>
        <strain evidence="2">NSJ-32</strain>
    </source>
</reference>
<dbReference type="InterPro" id="IPR036390">
    <property type="entry name" value="WH_DNA-bd_sf"/>
</dbReference>
<dbReference type="GO" id="GO:0003700">
    <property type="term" value="F:DNA-binding transcription factor activity"/>
    <property type="evidence" value="ECO:0007669"/>
    <property type="project" value="InterPro"/>
</dbReference>